<comment type="caution">
    <text evidence="3">The sequence shown here is derived from an EMBL/GenBank/DDBJ whole genome shotgun (WGS) entry which is preliminary data.</text>
</comment>
<evidence type="ECO:0000313" key="4">
    <source>
        <dbReference type="Proteomes" id="UP000178636"/>
    </source>
</evidence>
<proteinExistence type="inferred from homology"/>
<protein>
    <recommendedName>
        <fullName evidence="5">DUF5050 domain-containing protein</fullName>
    </recommendedName>
</protein>
<evidence type="ECO:0000256" key="2">
    <source>
        <dbReference type="SAM" id="Phobius"/>
    </source>
</evidence>
<keyword evidence="2" id="KW-0812">Transmembrane</keyword>
<dbReference type="SUPFAM" id="SSF82171">
    <property type="entry name" value="DPP6 N-terminal domain-like"/>
    <property type="match status" value="1"/>
</dbReference>
<dbReference type="InterPro" id="IPR011042">
    <property type="entry name" value="6-blade_b-propeller_TolB-like"/>
</dbReference>
<dbReference type="STRING" id="1798664.A3C93_06100"/>
<dbReference type="EMBL" id="MHLO01000016">
    <property type="protein sequence ID" value="OGZ12651.1"/>
    <property type="molecule type" value="Genomic_DNA"/>
</dbReference>
<keyword evidence="2" id="KW-0472">Membrane</keyword>
<dbReference type="PANTHER" id="PTHR36842">
    <property type="entry name" value="PROTEIN TOLB HOMOLOG"/>
    <property type="match status" value="1"/>
</dbReference>
<dbReference type="SUPFAM" id="SSF69304">
    <property type="entry name" value="Tricorn protease N-terminal domain"/>
    <property type="match status" value="2"/>
</dbReference>
<gene>
    <name evidence="3" type="ORF">A3C93_06100</name>
</gene>
<dbReference type="InterPro" id="IPR011659">
    <property type="entry name" value="WD40"/>
</dbReference>
<organism evidence="3 4">
    <name type="scientific">Candidatus Lloydbacteria bacterium RIFCSPHIGHO2_02_FULL_54_17</name>
    <dbReference type="NCBI Taxonomy" id="1798664"/>
    <lineage>
        <taxon>Bacteria</taxon>
        <taxon>Candidatus Lloydiibacteriota</taxon>
    </lineage>
</organism>
<dbReference type="Gene3D" id="2.120.10.30">
    <property type="entry name" value="TolB, C-terminal domain"/>
    <property type="match status" value="5"/>
</dbReference>
<comment type="similarity">
    <text evidence="1">Belongs to the TolB family.</text>
</comment>
<accession>A0A1G2DI64</accession>
<name>A0A1G2DI64_9BACT</name>
<evidence type="ECO:0008006" key="5">
    <source>
        <dbReference type="Google" id="ProtNLM"/>
    </source>
</evidence>
<dbReference type="Proteomes" id="UP000178636">
    <property type="component" value="Unassembled WGS sequence"/>
</dbReference>
<dbReference type="Pfam" id="PF07676">
    <property type="entry name" value="PD40"/>
    <property type="match status" value="6"/>
</dbReference>
<dbReference type="PANTHER" id="PTHR36842:SF1">
    <property type="entry name" value="PROTEIN TOLB"/>
    <property type="match status" value="1"/>
</dbReference>
<sequence length="702" mass="75740">MPTLKESGEKKMNRKGSVRIVVVGIIVLLVGVAGYFVLLRKPATPPVKNAQTTTTDSLIAVSYQDDAGHFQVFAVSPDGTTRKQLTHDDNGNIMPKWSPDGKKIAYVAQSEIKNGAVIHVMDADGANNTTVTEKESGTMSIVPDWSPDGQRIAYASGVVTGDPTKQMKAVAGDPMAVFKLKIWVMDADGTNKNQITSGGSSDVVPSWSPDGKNIVFTSDRDGGIFQIWRMNADGMDPVRLTQTSYDGTIGAPIEQKVPAWSPNGKYIAYWNGVEMFQLSEDVRKGTGQPTARDRSIMATWHIWVMNADGTDQRMLTQGDDPAWSPDSKMVFHPTLPIYGTTPEPIGVGATNIDGTNRHILFTVSGGGPMRYSWRPTSNADGSTPSGPTDASAYVKERGLLVMNDGTMREQLNQKGYPVTHVSIFTVRADGTGKTMLTGPNNQHPSWTPDGKIIFVSDRSGSPQVWIMDADGSNAKQVGDLEVGPILQPQLAKNGLIAFWANNGIWVIHKDGSGLRQLVVNGGAPSLALSGTWLTYTVPTHVLDGIHNEIFRINTDGTGTKQLTFTGDPDYPDANASAISPDETTVAIYTGKESDPGAAGFTQDIITYGYRNVGVIPADGGPRRLLTACKPVTTQQELQDRGPDVCIVADDPAWSTDGKWIVYSWGGKNGGETWMMDPNGENNQRLYPAGRGMGRVPLLIQEQ</sequence>
<dbReference type="AlphaFoldDB" id="A0A1G2DI64"/>
<keyword evidence="2" id="KW-1133">Transmembrane helix</keyword>
<evidence type="ECO:0000256" key="1">
    <source>
        <dbReference type="ARBA" id="ARBA00009820"/>
    </source>
</evidence>
<evidence type="ECO:0000313" key="3">
    <source>
        <dbReference type="EMBL" id="OGZ12651.1"/>
    </source>
</evidence>
<reference evidence="3 4" key="1">
    <citation type="journal article" date="2016" name="Nat. Commun.">
        <title>Thousands of microbial genomes shed light on interconnected biogeochemical processes in an aquifer system.</title>
        <authorList>
            <person name="Anantharaman K."/>
            <person name="Brown C.T."/>
            <person name="Hug L.A."/>
            <person name="Sharon I."/>
            <person name="Castelle C.J."/>
            <person name="Probst A.J."/>
            <person name="Thomas B.C."/>
            <person name="Singh A."/>
            <person name="Wilkins M.J."/>
            <person name="Karaoz U."/>
            <person name="Brodie E.L."/>
            <person name="Williams K.H."/>
            <person name="Hubbard S.S."/>
            <person name="Banfield J.F."/>
        </authorList>
    </citation>
    <scope>NUCLEOTIDE SEQUENCE [LARGE SCALE GENOMIC DNA]</scope>
</reference>
<feature type="transmembrane region" description="Helical" evidence="2">
    <location>
        <begin position="20"/>
        <end position="39"/>
    </location>
</feature>